<protein>
    <submittedName>
        <fullName evidence="1">Uncharacterized protein</fullName>
    </submittedName>
</protein>
<proteinExistence type="predicted"/>
<sequence length="43" mass="4599">MTTHTVPDPANVALEEDDTIASKCKRVHAFGCRDLRDSGVGQG</sequence>
<reference evidence="1 2" key="1">
    <citation type="submission" date="2019-06" db="EMBL/GenBank/DDBJ databases">
        <title>Sequencing the genomes of 1000 actinobacteria strains.</title>
        <authorList>
            <person name="Klenk H.-P."/>
        </authorList>
    </citation>
    <scope>NUCLEOTIDE SEQUENCE [LARGE SCALE GENOMIC DNA]</scope>
    <source>
        <strain evidence="1 2">DSM 19828</strain>
    </source>
</reference>
<accession>A0A542EGI2</accession>
<evidence type="ECO:0000313" key="1">
    <source>
        <dbReference type="EMBL" id="TQJ14443.1"/>
    </source>
</evidence>
<dbReference type="Proteomes" id="UP000320806">
    <property type="component" value="Unassembled WGS sequence"/>
</dbReference>
<dbReference type="EMBL" id="VFMO01000001">
    <property type="protein sequence ID" value="TQJ14443.1"/>
    <property type="molecule type" value="Genomic_DNA"/>
</dbReference>
<organism evidence="1 2">
    <name type="scientific">Yimella lutea</name>
    <dbReference type="NCBI Taxonomy" id="587872"/>
    <lineage>
        <taxon>Bacteria</taxon>
        <taxon>Bacillati</taxon>
        <taxon>Actinomycetota</taxon>
        <taxon>Actinomycetes</taxon>
        <taxon>Micrococcales</taxon>
        <taxon>Dermacoccaceae</taxon>
        <taxon>Yimella</taxon>
    </lineage>
</organism>
<evidence type="ECO:0000313" key="2">
    <source>
        <dbReference type="Proteomes" id="UP000320806"/>
    </source>
</evidence>
<keyword evidence="2" id="KW-1185">Reference proteome</keyword>
<dbReference type="AlphaFoldDB" id="A0A542EGI2"/>
<name>A0A542EGI2_9MICO</name>
<comment type="caution">
    <text evidence="1">The sequence shown here is derived from an EMBL/GenBank/DDBJ whole genome shotgun (WGS) entry which is preliminary data.</text>
</comment>
<gene>
    <name evidence="1" type="ORF">FB459_1904</name>
</gene>